<dbReference type="EMBL" id="APAU02000082">
    <property type="protein sequence ID" value="EUB57512.1"/>
    <property type="molecule type" value="Genomic_DNA"/>
</dbReference>
<protein>
    <submittedName>
        <fullName evidence="1">Uncharacterized protein</fullName>
    </submittedName>
</protein>
<organism evidence="1 2">
    <name type="scientific">Echinococcus granulosus</name>
    <name type="common">Hydatid tapeworm</name>
    <dbReference type="NCBI Taxonomy" id="6210"/>
    <lineage>
        <taxon>Eukaryota</taxon>
        <taxon>Metazoa</taxon>
        <taxon>Spiralia</taxon>
        <taxon>Lophotrochozoa</taxon>
        <taxon>Platyhelminthes</taxon>
        <taxon>Cestoda</taxon>
        <taxon>Eucestoda</taxon>
        <taxon>Cyclophyllidea</taxon>
        <taxon>Taeniidae</taxon>
        <taxon>Echinococcus</taxon>
        <taxon>Echinococcus granulosus group</taxon>
    </lineage>
</organism>
<dbReference type="RefSeq" id="XP_024348708.1">
    <property type="nucleotide sequence ID" value="XM_024496852.1"/>
</dbReference>
<dbReference type="AlphaFoldDB" id="W6UHF7"/>
<proteinExistence type="predicted"/>
<keyword evidence="2" id="KW-1185">Reference proteome</keyword>
<sequence>MPWVSSWSGLNVANQPDTNSPLLSSIPSSKTFSTIGLNCKSIKGEKPLLSLIIIPSNIMAGHLNRRTQKDCFSFCDSRGVKKTPYVGSKSVYNAPLVFPKSCKITESTLFQPTASNCFYQSNFASQASVTCSAIKWFDLGTVVTNFLWLPYPAVGKIGAPHRSSLTDAEESKLTYFRREEKTLSEYILKLRGTEIGNVD</sequence>
<dbReference type="KEGG" id="egl:EGR_07603"/>
<dbReference type="Proteomes" id="UP000019149">
    <property type="component" value="Unassembled WGS sequence"/>
</dbReference>
<name>W6UHF7_ECHGR</name>
<dbReference type="GeneID" id="36343318"/>
<reference evidence="1 2" key="1">
    <citation type="journal article" date="2013" name="Nat. Genet.">
        <title>The genome of the hydatid tapeworm Echinococcus granulosus.</title>
        <authorList>
            <person name="Zheng H."/>
            <person name="Zhang W."/>
            <person name="Zhang L."/>
            <person name="Zhang Z."/>
            <person name="Li J."/>
            <person name="Lu G."/>
            <person name="Zhu Y."/>
            <person name="Wang Y."/>
            <person name="Huang Y."/>
            <person name="Liu J."/>
            <person name="Kang H."/>
            <person name="Chen J."/>
            <person name="Wang L."/>
            <person name="Chen A."/>
            <person name="Yu S."/>
            <person name="Gao Z."/>
            <person name="Jin L."/>
            <person name="Gu W."/>
            <person name="Wang Z."/>
            <person name="Zhao L."/>
            <person name="Shi B."/>
            <person name="Wen H."/>
            <person name="Lin R."/>
            <person name="Jones M.K."/>
            <person name="Brejova B."/>
            <person name="Vinar T."/>
            <person name="Zhao G."/>
            <person name="McManus D.P."/>
            <person name="Chen Z."/>
            <person name="Zhou Y."/>
            <person name="Wang S."/>
        </authorList>
    </citation>
    <scope>NUCLEOTIDE SEQUENCE [LARGE SCALE GENOMIC DNA]</scope>
</reference>
<dbReference type="CTD" id="36343318"/>
<gene>
    <name evidence="1" type="ORF">EGR_07603</name>
</gene>
<comment type="caution">
    <text evidence="1">The sequence shown here is derived from an EMBL/GenBank/DDBJ whole genome shotgun (WGS) entry which is preliminary data.</text>
</comment>
<evidence type="ECO:0000313" key="2">
    <source>
        <dbReference type="Proteomes" id="UP000019149"/>
    </source>
</evidence>
<evidence type="ECO:0000313" key="1">
    <source>
        <dbReference type="EMBL" id="EUB57512.1"/>
    </source>
</evidence>
<accession>W6UHF7</accession>